<dbReference type="AlphaFoldDB" id="A0A4C1SZT9"/>
<dbReference type="EMBL" id="BGZK01000023">
    <property type="protein sequence ID" value="GBP06790.1"/>
    <property type="molecule type" value="Genomic_DNA"/>
</dbReference>
<evidence type="ECO:0000313" key="1">
    <source>
        <dbReference type="EMBL" id="GBP06790.1"/>
    </source>
</evidence>
<protein>
    <submittedName>
        <fullName evidence="1">Uncharacterized protein</fullName>
    </submittedName>
</protein>
<comment type="caution">
    <text evidence="1">The sequence shown here is derived from an EMBL/GenBank/DDBJ whole genome shotgun (WGS) entry which is preliminary data.</text>
</comment>
<organism evidence="1 2">
    <name type="scientific">Eumeta variegata</name>
    <name type="common">Bagworm moth</name>
    <name type="synonym">Eumeta japonica</name>
    <dbReference type="NCBI Taxonomy" id="151549"/>
    <lineage>
        <taxon>Eukaryota</taxon>
        <taxon>Metazoa</taxon>
        <taxon>Ecdysozoa</taxon>
        <taxon>Arthropoda</taxon>
        <taxon>Hexapoda</taxon>
        <taxon>Insecta</taxon>
        <taxon>Pterygota</taxon>
        <taxon>Neoptera</taxon>
        <taxon>Endopterygota</taxon>
        <taxon>Lepidoptera</taxon>
        <taxon>Glossata</taxon>
        <taxon>Ditrysia</taxon>
        <taxon>Tineoidea</taxon>
        <taxon>Psychidae</taxon>
        <taxon>Oiketicinae</taxon>
        <taxon>Eumeta</taxon>
    </lineage>
</organism>
<gene>
    <name evidence="1" type="ORF">EVAR_92714_1</name>
</gene>
<dbReference type="Proteomes" id="UP000299102">
    <property type="component" value="Unassembled WGS sequence"/>
</dbReference>
<keyword evidence="2" id="KW-1185">Reference proteome</keyword>
<sequence>MMQTFAGGDSNVALYDTVTDLSRREQIRGSGLGLPWTVKDSSKETIESTAQSLYAPVICSKSLYNHVCSNCDRSLMREDFQGLFPILRGKYCGKAVGLDLVSNNWGKRTRPVRRLRGHLVMDVRVRAHGGPGRGVGRRSNAY</sequence>
<evidence type="ECO:0000313" key="2">
    <source>
        <dbReference type="Proteomes" id="UP000299102"/>
    </source>
</evidence>
<name>A0A4C1SZT9_EUMVA</name>
<proteinExistence type="predicted"/>
<reference evidence="1 2" key="1">
    <citation type="journal article" date="2019" name="Commun. Biol.">
        <title>The bagworm genome reveals a unique fibroin gene that provides high tensile strength.</title>
        <authorList>
            <person name="Kono N."/>
            <person name="Nakamura H."/>
            <person name="Ohtoshi R."/>
            <person name="Tomita M."/>
            <person name="Numata K."/>
            <person name="Arakawa K."/>
        </authorList>
    </citation>
    <scope>NUCLEOTIDE SEQUENCE [LARGE SCALE GENOMIC DNA]</scope>
</reference>
<accession>A0A4C1SZT9</accession>